<dbReference type="InterPro" id="IPR006900">
    <property type="entry name" value="Sec23/24_helical_dom"/>
</dbReference>
<name>A0A1Y1UTI5_9TREE</name>
<feature type="domain" description="Sec23/Sec24 beta-sandwich" evidence="8">
    <location>
        <begin position="658"/>
        <end position="742"/>
    </location>
</feature>
<dbReference type="GO" id="GO:0090110">
    <property type="term" value="P:COPII-coated vesicle cargo loading"/>
    <property type="evidence" value="ECO:0007669"/>
    <property type="project" value="TreeGrafter"/>
</dbReference>
<evidence type="ECO:0000256" key="1">
    <source>
        <dbReference type="ARBA" id="ARBA00008334"/>
    </source>
</evidence>
<sequence>MPPRSRYAVDPSLQGQPQSQQQFQQQQYSQQPYPTLNQDPHLHQGADGRTQASTGEYAPVQQQHHQYGQSLQTSGSASYGHGHGALSGPPDHYGKPQPQSGLEQTQQFQPALGHSVVPPQHHIPAPPHSSGPALTGPRVRIDPSQMPNPIEAQEMDQNLWDDEDYLSCQSKGIIPLGGTDWRGVDQGNSLPRHIRPTLPTIPTNSQLLDTTALPFGLIIQPFATLRYDEAPIPVVSSFVSGQSAFDPLQESEEDVGPPRCDKCRGYINPWARWQDGGRKWGCNLCGNANAVSDLYFSHLGPTGQRLDHDSRPELQHGTVDFAVSKDYHAPQPPPSGSLLDSVTDTTTDALSSTASDLFTGLQASLGQGTSRGPTPTPGNRDREKEKKKDKRRVRKPAPISRVFVIDVSGPSIGRGIVREVCEGIRRAIYGSSKPEGINGGAEEQEEDEDIMARGERVAIVTVAETVGFWNLSPGLPAPTLMVVSDLDDMFIPLAGNSFLVDPQISRSQVEALLNLIPDMMEQQSEGIRVAAGSAIKGVLSGLRMLGGQINLYLSALPTVGLGKLTARDDPGSSGTDKEKALFGPADPFWRVTAEEMAECGVGVNLFLFPDQYTDVASVGALASITGGEVFFHPKFNPVRDRDTLHDEIKRVMVRETVYNATIRIRCSNGLRVADHIGNHYQRSMTDLEYGLIDESKAFAAALKHEGQRLDDRQPAFVQVAVLYTSSSGERRVRCLNLSLTTTSLIGNVFRFADLDAAVTLFVKDAVSQMPQKALKDIRTNLSNRCNRILLMYRKHCAPAVQQGQLILPESFKLLPLYTLCMLKCKPLKGGNVSSDVRSHYMRLIRSFSVVSTMNFLYPRLLAIHDLSEDVGFPGANGRLKLPRFMRASYAWMVAEGAYLMTNGEIAMIWFGGGVSPQIIDDIYGAESLQELDIRITRLPKLPTLLSTQLRNIITHLEGIVGHTLPVIMVRQNMDGTEIEFANMLVEDSNNDALSYADYLMTAHKSITNELSGSSGKEGWMPWSS</sequence>
<dbReference type="STRING" id="4999.A0A1Y1UTI5"/>
<dbReference type="GeneID" id="33560790"/>
<dbReference type="Gene3D" id="1.20.120.730">
    <property type="entry name" value="Sec23/Sec24 helical domain"/>
    <property type="match status" value="1"/>
</dbReference>
<dbReference type="InterPro" id="IPR006895">
    <property type="entry name" value="Znf_Sec23_Sec24"/>
</dbReference>
<keyword evidence="2" id="KW-0813">Transport</keyword>
<evidence type="ECO:0000259" key="5">
    <source>
        <dbReference type="Pfam" id="PF04810"/>
    </source>
</evidence>
<dbReference type="PANTHER" id="PTHR13803">
    <property type="entry name" value="SEC24-RELATED PROTEIN"/>
    <property type="match status" value="1"/>
</dbReference>
<dbReference type="EMBL" id="NBSH01000001">
    <property type="protein sequence ID" value="ORX40834.1"/>
    <property type="molecule type" value="Genomic_DNA"/>
</dbReference>
<dbReference type="Pfam" id="PF04810">
    <property type="entry name" value="zf-Sec23_Sec24"/>
    <property type="match status" value="1"/>
</dbReference>
<dbReference type="InParanoid" id="A0A1Y1UTI5"/>
<dbReference type="RefSeq" id="XP_021874513.1">
    <property type="nucleotide sequence ID" value="XM_022018981.1"/>
</dbReference>
<gene>
    <name evidence="9" type="ORF">BD324DRAFT_678254</name>
</gene>
<evidence type="ECO:0000259" key="8">
    <source>
        <dbReference type="Pfam" id="PF08033"/>
    </source>
</evidence>
<evidence type="ECO:0000313" key="9">
    <source>
        <dbReference type="EMBL" id="ORX40834.1"/>
    </source>
</evidence>
<dbReference type="InterPro" id="IPR012990">
    <property type="entry name" value="Beta-sandwich_Sec23_24"/>
</dbReference>
<evidence type="ECO:0000259" key="7">
    <source>
        <dbReference type="Pfam" id="PF04815"/>
    </source>
</evidence>
<dbReference type="InterPro" id="IPR036174">
    <property type="entry name" value="Znf_Sec23_Sec24_sf"/>
</dbReference>
<feature type="region of interest" description="Disordered" evidence="4">
    <location>
        <begin position="325"/>
        <end position="344"/>
    </location>
</feature>
<dbReference type="SUPFAM" id="SSF53300">
    <property type="entry name" value="vWA-like"/>
    <property type="match status" value="1"/>
</dbReference>
<evidence type="ECO:0000256" key="2">
    <source>
        <dbReference type="ARBA" id="ARBA00022448"/>
    </source>
</evidence>
<dbReference type="GO" id="GO:0008270">
    <property type="term" value="F:zinc ion binding"/>
    <property type="evidence" value="ECO:0007669"/>
    <property type="project" value="InterPro"/>
</dbReference>
<feature type="compositionally biased region" description="Polar residues" evidence="4">
    <location>
        <begin position="362"/>
        <end position="373"/>
    </location>
</feature>
<dbReference type="InterPro" id="IPR050550">
    <property type="entry name" value="SEC23_SEC24_subfamily"/>
</dbReference>
<dbReference type="AlphaFoldDB" id="A0A1Y1UTI5"/>
<reference evidence="9 10" key="1">
    <citation type="submission" date="2017-03" db="EMBL/GenBank/DDBJ databases">
        <title>Widespread Adenine N6-methylation of Active Genes in Fungi.</title>
        <authorList>
            <consortium name="DOE Joint Genome Institute"/>
            <person name="Mondo S.J."/>
            <person name="Dannebaum R.O."/>
            <person name="Kuo R.C."/>
            <person name="Louie K.B."/>
            <person name="Bewick A.J."/>
            <person name="Labutti K."/>
            <person name="Haridas S."/>
            <person name="Kuo A."/>
            <person name="Salamov A."/>
            <person name="Ahrendt S.R."/>
            <person name="Lau R."/>
            <person name="Bowen B.P."/>
            <person name="Lipzen A."/>
            <person name="Sullivan W."/>
            <person name="Andreopoulos W.B."/>
            <person name="Clum A."/>
            <person name="Lindquist E."/>
            <person name="Daum C."/>
            <person name="Northen T.R."/>
            <person name="Ramamoorthy G."/>
            <person name="Schmitz R.J."/>
            <person name="Gryganskyi A."/>
            <person name="Culley D."/>
            <person name="Magnuson J."/>
            <person name="James T.Y."/>
            <person name="O'Malley M.A."/>
            <person name="Stajich J.E."/>
            <person name="Spatafora J.W."/>
            <person name="Visel A."/>
            <person name="Grigoriev I.V."/>
        </authorList>
    </citation>
    <scope>NUCLEOTIDE SEQUENCE [LARGE SCALE GENOMIC DNA]</scope>
    <source>
        <strain evidence="9 10">NRRL Y-17943</strain>
    </source>
</reference>
<dbReference type="Pfam" id="PF04811">
    <property type="entry name" value="Sec23_trunk"/>
    <property type="match status" value="1"/>
</dbReference>
<feature type="region of interest" description="Disordered" evidence="4">
    <location>
        <begin position="1"/>
        <end position="144"/>
    </location>
</feature>
<comment type="similarity">
    <text evidence="1">Belongs to the SEC23/SEC24 family. SEC24 subfamily.</text>
</comment>
<dbReference type="SUPFAM" id="SSF81811">
    <property type="entry name" value="Helical domain of Sec23/24"/>
    <property type="match status" value="1"/>
</dbReference>
<feature type="domain" description="Sec23/Sec24 trunk" evidence="6">
    <location>
        <begin position="398"/>
        <end position="651"/>
    </location>
</feature>
<organism evidence="9 10">
    <name type="scientific">Kockovaella imperatae</name>
    <dbReference type="NCBI Taxonomy" id="4999"/>
    <lineage>
        <taxon>Eukaryota</taxon>
        <taxon>Fungi</taxon>
        <taxon>Dikarya</taxon>
        <taxon>Basidiomycota</taxon>
        <taxon>Agaricomycotina</taxon>
        <taxon>Tremellomycetes</taxon>
        <taxon>Tremellales</taxon>
        <taxon>Cuniculitremaceae</taxon>
        <taxon>Kockovaella</taxon>
    </lineage>
</organism>
<evidence type="ECO:0000256" key="4">
    <source>
        <dbReference type="SAM" id="MobiDB-lite"/>
    </source>
</evidence>
<feature type="domain" description="Zinc finger Sec23/Sec24-type" evidence="5">
    <location>
        <begin position="257"/>
        <end position="295"/>
    </location>
</feature>
<dbReference type="OrthoDB" id="49016at2759"/>
<accession>A0A1Y1UTI5</accession>
<keyword evidence="10" id="KW-1185">Reference proteome</keyword>
<dbReference type="Pfam" id="PF04815">
    <property type="entry name" value="Sec23_helical"/>
    <property type="match status" value="1"/>
</dbReference>
<dbReference type="GO" id="GO:0000149">
    <property type="term" value="F:SNARE binding"/>
    <property type="evidence" value="ECO:0007669"/>
    <property type="project" value="TreeGrafter"/>
</dbReference>
<feature type="compositionally biased region" description="Low complexity" evidence="4">
    <location>
        <begin position="74"/>
        <end position="88"/>
    </location>
</feature>
<dbReference type="PANTHER" id="PTHR13803:SF4">
    <property type="entry name" value="SECRETORY 24CD, ISOFORM C"/>
    <property type="match status" value="1"/>
</dbReference>
<dbReference type="GO" id="GO:0070971">
    <property type="term" value="C:endoplasmic reticulum exit site"/>
    <property type="evidence" value="ECO:0007669"/>
    <property type="project" value="TreeGrafter"/>
</dbReference>
<dbReference type="Gene3D" id="2.60.40.1670">
    <property type="entry name" value="beta-sandwich domain of Sec23/24"/>
    <property type="match status" value="1"/>
</dbReference>
<evidence type="ECO:0000259" key="6">
    <source>
        <dbReference type="Pfam" id="PF04811"/>
    </source>
</evidence>
<feature type="region of interest" description="Disordered" evidence="4">
    <location>
        <begin position="362"/>
        <end position="394"/>
    </location>
</feature>
<dbReference type="InterPro" id="IPR036180">
    <property type="entry name" value="Gelsolin-like_dom_sf"/>
</dbReference>
<comment type="caution">
    <text evidence="9">The sequence shown here is derived from an EMBL/GenBank/DDBJ whole genome shotgun (WGS) entry which is preliminary data.</text>
</comment>
<dbReference type="Gene3D" id="3.40.50.410">
    <property type="entry name" value="von Willebrand factor, type A domain"/>
    <property type="match status" value="1"/>
</dbReference>
<proteinExistence type="inferred from homology"/>
<evidence type="ECO:0000313" key="10">
    <source>
        <dbReference type="Proteomes" id="UP000193218"/>
    </source>
</evidence>
<feature type="compositionally biased region" description="Low complexity" evidence="4">
    <location>
        <begin position="11"/>
        <end position="32"/>
    </location>
</feature>
<dbReference type="InterPro" id="IPR036465">
    <property type="entry name" value="vWFA_dom_sf"/>
</dbReference>
<dbReference type="InterPro" id="IPR029006">
    <property type="entry name" value="ADF-H/Gelsolin-like_dom_sf"/>
</dbReference>
<dbReference type="Pfam" id="PF08033">
    <property type="entry name" value="Sec23_BS"/>
    <property type="match status" value="1"/>
</dbReference>
<evidence type="ECO:0008006" key="11">
    <source>
        <dbReference type="Google" id="ProtNLM"/>
    </source>
</evidence>
<dbReference type="SUPFAM" id="SSF81995">
    <property type="entry name" value="beta-sandwich domain of Sec23/24"/>
    <property type="match status" value="1"/>
</dbReference>
<feature type="compositionally biased region" description="Polar residues" evidence="4">
    <location>
        <begin position="97"/>
        <end position="109"/>
    </location>
</feature>
<evidence type="ECO:0000256" key="3">
    <source>
        <dbReference type="ARBA" id="ARBA00022927"/>
    </source>
</evidence>
<dbReference type="Gene3D" id="2.30.30.380">
    <property type="entry name" value="Zn-finger domain of Sec23/24"/>
    <property type="match status" value="1"/>
</dbReference>
<keyword evidence="3" id="KW-0653">Protein transport</keyword>
<protein>
    <recommendedName>
        <fullName evidence="11">Sec23/Sec24 trunk domain-domain-containing protein</fullName>
    </recommendedName>
</protein>
<dbReference type="GO" id="GO:0030127">
    <property type="term" value="C:COPII vesicle coat"/>
    <property type="evidence" value="ECO:0007669"/>
    <property type="project" value="InterPro"/>
</dbReference>
<dbReference type="SUPFAM" id="SSF82919">
    <property type="entry name" value="Zn-finger domain of Sec23/24"/>
    <property type="match status" value="1"/>
</dbReference>
<dbReference type="InterPro" id="IPR036175">
    <property type="entry name" value="Sec23/24_helical_dom_sf"/>
</dbReference>
<dbReference type="Proteomes" id="UP000193218">
    <property type="component" value="Unassembled WGS sequence"/>
</dbReference>
<dbReference type="SUPFAM" id="SSF82754">
    <property type="entry name" value="C-terminal, gelsolin-like domain of Sec23/24"/>
    <property type="match status" value="1"/>
</dbReference>
<dbReference type="Gene3D" id="3.40.20.10">
    <property type="entry name" value="Severin"/>
    <property type="match status" value="1"/>
</dbReference>
<feature type="domain" description="Sec23/Sec24 helical" evidence="7">
    <location>
        <begin position="753"/>
        <end position="853"/>
    </location>
</feature>
<dbReference type="GO" id="GO:0006886">
    <property type="term" value="P:intracellular protein transport"/>
    <property type="evidence" value="ECO:0007669"/>
    <property type="project" value="InterPro"/>
</dbReference>
<dbReference type="FunCoup" id="A0A1Y1UTI5">
    <property type="interactions" value="581"/>
</dbReference>
<dbReference type="InterPro" id="IPR006896">
    <property type="entry name" value="Sec23/24_trunk_dom"/>
</dbReference>